<feature type="non-terminal residue" evidence="1">
    <location>
        <position position="1"/>
    </location>
</feature>
<keyword evidence="2" id="KW-1185">Reference proteome</keyword>
<protein>
    <submittedName>
        <fullName evidence="1">Uncharacterized protein</fullName>
    </submittedName>
</protein>
<gene>
    <name evidence="1" type="ORF">H5410_004131</name>
</gene>
<dbReference type="EMBL" id="JACXVP010000001">
    <property type="protein sequence ID" value="KAG5632414.1"/>
    <property type="molecule type" value="Genomic_DNA"/>
</dbReference>
<reference evidence="1 2" key="1">
    <citation type="submission" date="2020-09" db="EMBL/GenBank/DDBJ databases">
        <title>De no assembly of potato wild relative species, Solanum commersonii.</title>
        <authorList>
            <person name="Cho K."/>
        </authorList>
    </citation>
    <scope>NUCLEOTIDE SEQUENCE [LARGE SCALE GENOMIC DNA]</scope>
    <source>
        <strain evidence="1">LZ3.2</strain>
        <tissue evidence="1">Leaf</tissue>
    </source>
</reference>
<dbReference type="AlphaFoldDB" id="A0A9J6B6S8"/>
<evidence type="ECO:0000313" key="1">
    <source>
        <dbReference type="EMBL" id="KAG5632414.1"/>
    </source>
</evidence>
<proteinExistence type="predicted"/>
<evidence type="ECO:0000313" key="2">
    <source>
        <dbReference type="Proteomes" id="UP000824120"/>
    </source>
</evidence>
<dbReference type="OrthoDB" id="1299682at2759"/>
<dbReference type="Proteomes" id="UP000824120">
    <property type="component" value="Chromosome 1"/>
</dbReference>
<name>A0A9J6B6S8_SOLCO</name>
<accession>A0A9J6B6S8</accession>
<organism evidence="1 2">
    <name type="scientific">Solanum commersonii</name>
    <name type="common">Commerson's wild potato</name>
    <name type="synonym">Commerson's nightshade</name>
    <dbReference type="NCBI Taxonomy" id="4109"/>
    <lineage>
        <taxon>Eukaryota</taxon>
        <taxon>Viridiplantae</taxon>
        <taxon>Streptophyta</taxon>
        <taxon>Embryophyta</taxon>
        <taxon>Tracheophyta</taxon>
        <taxon>Spermatophyta</taxon>
        <taxon>Magnoliopsida</taxon>
        <taxon>eudicotyledons</taxon>
        <taxon>Gunneridae</taxon>
        <taxon>Pentapetalae</taxon>
        <taxon>asterids</taxon>
        <taxon>lamiids</taxon>
        <taxon>Solanales</taxon>
        <taxon>Solanaceae</taxon>
        <taxon>Solanoideae</taxon>
        <taxon>Solaneae</taxon>
        <taxon>Solanum</taxon>
    </lineage>
</organism>
<sequence length="148" mass="17091">MQHDMIDYRQVNDKKDQEKALKKQLEKWSLIEESVMRQKSRVHWLNLGDANTSISVYSQEEIEKEAITFYEELLGQNAYRLPSVDKQIMKEGGKLNREQQLKLATPVTKEEVESALQGINDLKAPGKDGLNVVFFKKAWPVVGEEEIN</sequence>
<comment type="caution">
    <text evidence="1">The sequence shown here is derived from an EMBL/GenBank/DDBJ whole genome shotgun (WGS) entry which is preliminary data.</text>
</comment>